<dbReference type="InterPro" id="IPR023198">
    <property type="entry name" value="PGP-like_dom2"/>
</dbReference>
<dbReference type="EC" id="3.1.3.18" evidence="4"/>
<evidence type="ECO:0000256" key="4">
    <source>
        <dbReference type="ARBA" id="ARBA00013078"/>
    </source>
</evidence>
<dbReference type="EMBL" id="DSXI01000592">
    <property type="protein sequence ID" value="HGS06042.1"/>
    <property type="molecule type" value="Genomic_DNA"/>
</dbReference>
<dbReference type="GO" id="GO:0005829">
    <property type="term" value="C:cytosol"/>
    <property type="evidence" value="ECO:0007669"/>
    <property type="project" value="TreeGrafter"/>
</dbReference>
<dbReference type="InterPro" id="IPR036412">
    <property type="entry name" value="HAD-like_sf"/>
</dbReference>
<comment type="caution">
    <text evidence="5">The sequence shown here is derived from an EMBL/GenBank/DDBJ whole genome shotgun (WGS) entry which is preliminary data.</text>
</comment>
<dbReference type="Gene3D" id="3.40.50.1000">
    <property type="entry name" value="HAD superfamily/HAD-like"/>
    <property type="match status" value="1"/>
</dbReference>
<dbReference type="SFLD" id="SFLDS00003">
    <property type="entry name" value="Haloacid_Dehalogenase"/>
    <property type="match status" value="1"/>
</dbReference>
<dbReference type="Gene3D" id="1.10.150.240">
    <property type="entry name" value="Putative phosphatase, domain 2"/>
    <property type="match status" value="1"/>
</dbReference>
<name>A0A7V4G9U9_9BACT</name>
<dbReference type="InterPro" id="IPR023214">
    <property type="entry name" value="HAD_sf"/>
</dbReference>
<dbReference type="Pfam" id="PF13419">
    <property type="entry name" value="HAD_2"/>
    <property type="match status" value="1"/>
</dbReference>
<comment type="similarity">
    <text evidence="3">Belongs to the HAD-like hydrolase superfamily. CbbY/CbbZ/Gph/YieH family.</text>
</comment>
<dbReference type="SUPFAM" id="SSF56784">
    <property type="entry name" value="HAD-like"/>
    <property type="match status" value="1"/>
</dbReference>
<organism evidence="5">
    <name type="scientific">Desulfobacca acetoxidans</name>
    <dbReference type="NCBI Taxonomy" id="60893"/>
    <lineage>
        <taxon>Bacteria</taxon>
        <taxon>Pseudomonadati</taxon>
        <taxon>Thermodesulfobacteriota</taxon>
        <taxon>Desulfobaccia</taxon>
        <taxon>Desulfobaccales</taxon>
        <taxon>Desulfobaccaceae</taxon>
        <taxon>Desulfobacca</taxon>
    </lineage>
</organism>
<evidence type="ECO:0000256" key="1">
    <source>
        <dbReference type="ARBA" id="ARBA00000830"/>
    </source>
</evidence>
<dbReference type="GO" id="GO:0006281">
    <property type="term" value="P:DNA repair"/>
    <property type="evidence" value="ECO:0007669"/>
    <property type="project" value="TreeGrafter"/>
</dbReference>
<dbReference type="NCBIfam" id="TIGR01549">
    <property type="entry name" value="HAD-SF-IA-v1"/>
    <property type="match status" value="1"/>
</dbReference>
<dbReference type="PANTHER" id="PTHR43434">
    <property type="entry name" value="PHOSPHOGLYCOLATE PHOSPHATASE"/>
    <property type="match status" value="1"/>
</dbReference>
<dbReference type="GO" id="GO:0008967">
    <property type="term" value="F:phosphoglycolate phosphatase activity"/>
    <property type="evidence" value="ECO:0007669"/>
    <property type="project" value="UniProtKB-EC"/>
</dbReference>
<dbReference type="PRINTS" id="PR00413">
    <property type="entry name" value="HADHALOGNASE"/>
</dbReference>
<comment type="pathway">
    <text evidence="2">Organic acid metabolism; glycolate biosynthesis; glycolate from 2-phosphoglycolate: step 1/1.</text>
</comment>
<protein>
    <recommendedName>
        <fullName evidence="4">phosphoglycolate phosphatase</fullName>
        <ecNumber evidence="4">3.1.3.18</ecNumber>
    </recommendedName>
</protein>
<gene>
    <name evidence="5" type="ORF">ENT08_09995</name>
</gene>
<keyword evidence="5" id="KW-0378">Hydrolase</keyword>
<evidence type="ECO:0000313" key="5">
    <source>
        <dbReference type="EMBL" id="HGS06042.1"/>
    </source>
</evidence>
<accession>A0A7V4G9U9</accession>
<proteinExistence type="inferred from homology"/>
<comment type="catalytic activity">
    <reaction evidence="1">
        <text>2-phosphoglycolate + H2O = glycolate + phosphate</text>
        <dbReference type="Rhea" id="RHEA:14369"/>
        <dbReference type="ChEBI" id="CHEBI:15377"/>
        <dbReference type="ChEBI" id="CHEBI:29805"/>
        <dbReference type="ChEBI" id="CHEBI:43474"/>
        <dbReference type="ChEBI" id="CHEBI:58033"/>
        <dbReference type="EC" id="3.1.3.18"/>
    </reaction>
</comment>
<reference evidence="5" key="1">
    <citation type="journal article" date="2020" name="mSystems">
        <title>Genome- and Community-Level Interaction Insights into Carbon Utilization and Element Cycling Functions of Hydrothermarchaeota in Hydrothermal Sediment.</title>
        <authorList>
            <person name="Zhou Z."/>
            <person name="Liu Y."/>
            <person name="Xu W."/>
            <person name="Pan J."/>
            <person name="Luo Z.H."/>
            <person name="Li M."/>
        </authorList>
    </citation>
    <scope>NUCLEOTIDE SEQUENCE [LARGE SCALE GENOMIC DNA]</scope>
    <source>
        <strain evidence="5">SpSt-548</strain>
    </source>
</reference>
<dbReference type="SFLD" id="SFLDG01129">
    <property type="entry name" value="C1.5:_HAD__Beta-PGM__Phosphata"/>
    <property type="match status" value="1"/>
</dbReference>
<dbReference type="AlphaFoldDB" id="A0A7V4G9U9"/>
<dbReference type="InterPro" id="IPR006439">
    <property type="entry name" value="HAD-SF_hydro_IA"/>
</dbReference>
<sequence length="207" mass="23784">MLRLVGFDCDGVLFDSRQANIAFYNSILARFGLPPMTPEAVDYVHSHTYRESLEYIFRGQADLEEVLEACRTLDYQNFIPMMVEAPYLRDFLSFLRPRFYTALATNRTTTTQAVLEFHRLGDQFDLVVSALDVSRPKPHPESFWRILEHFRLTPEEAIYIGDSEVDEAFARNAGVALVAYRNPKLQAAWHLESFAEGPRLIQTLTEG</sequence>
<dbReference type="InterPro" id="IPR041492">
    <property type="entry name" value="HAD_2"/>
</dbReference>
<dbReference type="InterPro" id="IPR050155">
    <property type="entry name" value="HAD-like_hydrolase_sf"/>
</dbReference>
<evidence type="ECO:0000256" key="2">
    <source>
        <dbReference type="ARBA" id="ARBA00004818"/>
    </source>
</evidence>
<dbReference type="PANTHER" id="PTHR43434:SF1">
    <property type="entry name" value="PHOSPHOGLYCOLATE PHOSPHATASE"/>
    <property type="match status" value="1"/>
</dbReference>
<evidence type="ECO:0000256" key="3">
    <source>
        <dbReference type="ARBA" id="ARBA00006171"/>
    </source>
</evidence>